<sequence length="423" mass="51297">MNEDSFYENLDNFLKHIESIRDNFPLMLILIKPYQKKAQEDISIFLEAHVNKTEDENWELKMEFKPWEYRKFRTILSNYQSSNLSSKIIPNSLFVSLISQYDSFLHQLLRTIYAVRPEILNWSWRSFNYSELVKVWSLERAKDYMIDQEIESVLRNSHSDHFKYLENKLWVKLRSNLPIWNTFIEITERRNLLVHCDWIVWSQYIKVCSENWGLIKNIKIWDKLDITDKYFNNSYTCLFEIAVKLTHTLLRMMLPNEIKSADENLNMICYDLMLNEEYELSDIILDFAVKQKKHYNEVYKNMFIVNYALSKYLQKDYNAAKDILKDKDWSSLSDNFKLAYEVLTENYDKVYSLMKKIGNNWDIKKEEYKEWPLFKIIRNETKFKKVFLEIFKEDYKIAEIPKKPILELLEKETRKKAITARKK</sequence>
<proteinExistence type="predicted"/>
<gene>
    <name evidence="1" type="ORF">ACD_3C00054G0022</name>
</gene>
<accession>K2G2J8</accession>
<organism evidence="1">
    <name type="scientific">uncultured bacterium</name>
    <name type="common">gcode 4</name>
    <dbReference type="NCBI Taxonomy" id="1234023"/>
    <lineage>
        <taxon>Bacteria</taxon>
        <taxon>environmental samples</taxon>
    </lineage>
</organism>
<comment type="caution">
    <text evidence="1">The sequence shown here is derived from an EMBL/GenBank/DDBJ whole genome shotgun (WGS) entry which is preliminary data.</text>
</comment>
<reference evidence="1" key="1">
    <citation type="journal article" date="2012" name="Science">
        <title>Fermentation, hydrogen, and sulfur metabolism in multiple uncultivated bacterial phyla.</title>
        <authorList>
            <person name="Wrighton K.C."/>
            <person name="Thomas B.C."/>
            <person name="Sharon I."/>
            <person name="Miller C.S."/>
            <person name="Castelle C.J."/>
            <person name="VerBerkmoes N.C."/>
            <person name="Wilkins M.J."/>
            <person name="Hettich R.L."/>
            <person name="Lipton M.S."/>
            <person name="Williams K.H."/>
            <person name="Long P.E."/>
            <person name="Banfield J.F."/>
        </authorList>
    </citation>
    <scope>NUCLEOTIDE SEQUENCE [LARGE SCALE GENOMIC DNA]</scope>
</reference>
<name>K2G2J8_9BACT</name>
<dbReference type="AlphaFoldDB" id="K2G2J8"/>
<evidence type="ECO:0000313" key="1">
    <source>
        <dbReference type="EMBL" id="EKE28482.1"/>
    </source>
</evidence>
<dbReference type="EMBL" id="AMFJ01000328">
    <property type="protein sequence ID" value="EKE28482.1"/>
    <property type="molecule type" value="Genomic_DNA"/>
</dbReference>
<protein>
    <submittedName>
        <fullName evidence="1">Uncharacterized protein</fullName>
    </submittedName>
</protein>